<evidence type="ECO:0000313" key="2">
    <source>
        <dbReference type="EMBL" id="KAF2726829.1"/>
    </source>
</evidence>
<dbReference type="InterPro" id="IPR010730">
    <property type="entry name" value="HET"/>
</dbReference>
<dbReference type="Pfam" id="PF06985">
    <property type="entry name" value="HET"/>
    <property type="match status" value="1"/>
</dbReference>
<dbReference type="EMBL" id="ML996385">
    <property type="protein sequence ID" value="KAF2726829.1"/>
    <property type="molecule type" value="Genomic_DNA"/>
</dbReference>
<feature type="non-terminal residue" evidence="2">
    <location>
        <position position="234"/>
    </location>
</feature>
<protein>
    <submittedName>
        <fullName evidence="2">HET-domain-containing protein</fullName>
    </submittedName>
</protein>
<evidence type="ECO:0000313" key="3">
    <source>
        <dbReference type="Proteomes" id="UP000799444"/>
    </source>
</evidence>
<reference evidence="2" key="1">
    <citation type="journal article" date="2020" name="Stud. Mycol.">
        <title>101 Dothideomycetes genomes: a test case for predicting lifestyles and emergence of pathogens.</title>
        <authorList>
            <person name="Haridas S."/>
            <person name="Albert R."/>
            <person name="Binder M."/>
            <person name="Bloem J."/>
            <person name="Labutti K."/>
            <person name="Salamov A."/>
            <person name="Andreopoulos B."/>
            <person name="Baker S."/>
            <person name="Barry K."/>
            <person name="Bills G."/>
            <person name="Bluhm B."/>
            <person name="Cannon C."/>
            <person name="Castanera R."/>
            <person name="Culley D."/>
            <person name="Daum C."/>
            <person name="Ezra D."/>
            <person name="Gonzalez J."/>
            <person name="Henrissat B."/>
            <person name="Kuo A."/>
            <person name="Liang C."/>
            <person name="Lipzen A."/>
            <person name="Lutzoni F."/>
            <person name="Magnuson J."/>
            <person name="Mondo S."/>
            <person name="Nolan M."/>
            <person name="Ohm R."/>
            <person name="Pangilinan J."/>
            <person name="Park H.-J."/>
            <person name="Ramirez L."/>
            <person name="Alfaro M."/>
            <person name="Sun H."/>
            <person name="Tritt A."/>
            <person name="Yoshinaga Y."/>
            <person name="Zwiers L.-H."/>
            <person name="Turgeon B."/>
            <person name="Goodwin S."/>
            <person name="Spatafora J."/>
            <person name="Crous P."/>
            <person name="Grigoriev I."/>
        </authorList>
    </citation>
    <scope>NUCLEOTIDE SEQUENCE</scope>
    <source>
        <strain evidence="2">CBS 125425</strain>
    </source>
</reference>
<accession>A0A9P4QKY7</accession>
<dbReference type="AlphaFoldDB" id="A0A9P4QKY7"/>
<dbReference type="PANTHER" id="PTHR33112:SF12">
    <property type="entry name" value="HETEROKARYON INCOMPATIBILITY DOMAIN-CONTAINING PROTEIN"/>
    <property type="match status" value="1"/>
</dbReference>
<dbReference type="PANTHER" id="PTHR33112">
    <property type="entry name" value="DOMAIN PROTEIN, PUTATIVE-RELATED"/>
    <property type="match status" value="1"/>
</dbReference>
<name>A0A9P4QKY7_9PLEO</name>
<evidence type="ECO:0000259" key="1">
    <source>
        <dbReference type="Pfam" id="PF06985"/>
    </source>
</evidence>
<comment type="caution">
    <text evidence="2">The sequence shown here is derived from an EMBL/GenBank/DDBJ whole genome shotgun (WGS) entry which is preliminary data.</text>
</comment>
<dbReference type="OrthoDB" id="5428863at2759"/>
<gene>
    <name evidence="2" type="ORF">EJ04DRAFT_452566</name>
</gene>
<organism evidence="2 3">
    <name type="scientific">Polyplosphaeria fusca</name>
    <dbReference type="NCBI Taxonomy" id="682080"/>
    <lineage>
        <taxon>Eukaryota</taxon>
        <taxon>Fungi</taxon>
        <taxon>Dikarya</taxon>
        <taxon>Ascomycota</taxon>
        <taxon>Pezizomycotina</taxon>
        <taxon>Dothideomycetes</taxon>
        <taxon>Pleosporomycetidae</taxon>
        <taxon>Pleosporales</taxon>
        <taxon>Tetraplosphaeriaceae</taxon>
        <taxon>Polyplosphaeria</taxon>
    </lineage>
</organism>
<dbReference type="Proteomes" id="UP000799444">
    <property type="component" value="Unassembled WGS sequence"/>
</dbReference>
<proteinExistence type="predicted"/>
<keyword evidence="3" id="KW-1185">Reference proteome</keyword>
<sequence length="234" mass="26128">MKSRSIDAKRAAFAQASHWIKHCQLWHAPYCQQIPWGGPNSGSLPLRMIDVQKLCLVAAPAGCQYAALSYKWGNVDQCKLEKDTYEDMHKAGALDYASKTLKKKLPKTIHDAMVVCQGLSIRYLWVDALCIIQDLGEDRDVQIASMGSIYGGAHLTIVAAFGDSADAGLPGISIPRRDRHTPITIKGVSMNTQPRSAAKCLLHSQWYTRGWTFQELVLSRRILAFTQEQMLFFC</sequence>
<feature type="domain" description="Heterokaryon incompatibility" evidence="1">
    <location>
        <begin position="65"/>
        <end position="215"/>
    </location>
</feature>